<evidence type="ECO:0000313" key="2">
    <source>
        <dbReference type="Proteomes" id="UP001056384"/>
    </source>
</evidence>
<protein>
    <submittedName>
        <fullName evidence="1">Uncharacterized protein</fullName>
    </submittedName>
</protein>
<gene>
    <name evidence="1" type="ORF">Slin15195_G127650</name>
</gene>
<dbReference type="AlphaFoldDB" id="A0A9Q9EQ46"/>
<proteinExistence type="predicted"/>
<name>A0A9Q9EQ46_9PEZI</name>
<organism evidence="1 2">
    <name type="scientific">Septoria linicola</name>
    <dbReference type="NCBI Taxonomy" id="215465"/>
    <lineage>
        <taxon>Eukaryota</taxon>
        <taxon>Fungi</taxon>
        <taxon>Dikarya</taxon>
        <taxon>Ascomycota</taxon>
        <taxon>Pezizomycotina</taxon>
        <taxon>Dothideomycetes</taxon>
        <taxon>Dothideomycetidae</taxon>
        <taxon>Mycosphaerellales</taxon>
        <taxon>Mycosphaerellaceae</taxon>
        <taxon>Septoria</taxon>
    </lineage>
</organism>
<keyword evidence="2" id="KW-1185">Reference proteome</keyword>
<sequence>MPNIFKKYVYKLIGRTTQSKRDRLLAEISSTTDDAIVRDFMYEANIPDGFPEDNKDIPTSWLAGFKLLFSIAGGSVTLARDLISQAVGQRTGGVFGKAIAKDLVQAAILESKFKGYEVGVLVGGEDEVEDVDIDFDQREDYRRIRGMR</sequence>
<dbReference type="Proteomes" id="UP001056384">
    <property type="component" value="Chromosome 12"/>
</dbReference>
<evidence type="ECO:0000313" key="1">
    <source>
        <dbReference type="EMBL" id="USW59446.1"/>
    </source>
</evidence>
<dbReference type="EMBL" id="CP099429">
    <property type="protein sequence ID" value="USW59446.1"/>
    <property type="molecule type" value="Genomic_DNA"/>
</dbReference>
<reference evidence="1" key="1">
    <citation type="submission" date="2022-06" db="EMBL/GenBank/DDBJ databases">
        <title>Complete genome sequences of two strains of the flax pathogen Septoria linicola.</title>
        <authorList>
            <person name="Lapalu N."/>
            <person name="Simon A."/>
            <person name="Demenou B."/>
            <person name="Paumier D."/>
            <person name="Guillot M.-P."/>
            <person name="Gout L."/>
            <person name="Valade R."/>
        </authorList>
    </citation>
    <scope>NUCLEOTIDE SEQUENCE</scope>
    <source>
        <strain evidence="1">SE15195</strain>
    </source>
</reference>
<accession>A0A9Q9EQ46</accession>